<evidence type="ECO:0000313" key="3">
    <source>
        <dbReference type="Proteomes" id="UP001501480"/>
    </source>
</evidence>
<dbReference type="Proteomes" id="UP001501480">
    <property type="component" value="Unassembled WGS sequence"/>
</dbReference>
<accession>A0ABN2VWG8</accession>
<gene>
    <name evidence="2" type="ORF">GCM10009821_13170</name>
</gene>
<dbReference type="EMBL" id="BAAAPY010000003">
    <property type="protein sequence ID" value="GAA2075453.1"/>
    <property type="molecule type" value="Genomic_DNA"/>
</dbReference>
<evidence type="ECO:0000256" key="1">
    <source>
        <dbReference type="SAM" id="MobiDB-lite"/>
    </source>
</evidence>
<feature type="compositionally biased region" description="Basic and acidic residues" evidence="1">
    <location>
        <begin position="61"/>
        <end position="70"/>
    </location>
</feature>
<reference evidence="2 3" key="1">
    <citation type="journal article" date="2019" name="Int. J. Syst. Evol. Microbiol.">
        <title>The Global Catalogue of Microorganisms (GCM) 10K type strain sequencing project: providing services to taxonomists for standard genome sequencing and annotation.</title>
        <authorList>
            <consortium name="The Broad Institute Genomics Platform"/>
            <consortium name="The Broad Institute Genome Sequencing Center for Infectious Disease"/>
            <person name="Wu L."/>
            <person name="Ma J."/>
        </authorList>
    </citation>
    <scope>NUCLEOTIDE SEQUENCE [LARGE SCALE GENOMIC DNA]</scope>
    <source>
        <strain evidence="2 3">JCM 15749</strain>
    </source>
</reference>
<proteinExistence type="predicted"/>
<comment type="caution">
    <text evidence="2">The sequence shown here is derived from an EMBL/GenBank/DDBJ whole genome shotgun (WGS) entry which is preliminary data.</text>
</comment>
<name>A0ABN2VWG8_9ACTN</name>
<keyword evidence="3" id="KW-1185">Reference proteome</keyword>
<sequence length="70" mass="7717">MPRNRRGIEIANVAVCTRRPYGVAPATAWRRHDATPAPGFLPPPHENNPGDARETLGPARLPRDPGNRAW</sequence>
<protein>
    <submittedName>
        <fullName evidence="2">Uncharacterized protein</fullName>
    </submittedName>
</protein>
<feature type="region of interest" description="Disordered" evidence="1">
    <location>
        <begin position="27"/>
        <end position="70"/>
    </location>
</feature>
<evidence type="ECO:0000313" key="2">
    <source>
        <dbReference type="EMBL" id="GAA2075453.1"/>
    </source>
</evidence>
<organism evidence="2 3">
    <name type="scientific">Aeromicrobium halocynthiae</name>
    <dbReference type="NCBI Taxonomy" id="560557"/>
    <lineage>
        <taxon>Bacteria</taxon>
        <taxon>Bacillati</taxon>
        <taxon>Actinomycetota</taxon>
        <taxon>Actinomycetes</taxon>
        <taxon>Propionibacteriales</taxon>
        <taxon>Nocardioidaceae</taxon>
        <taxon>Aeromicrobium</taxon>
    </lineage>
</organism>